<reference evidence="5" key="1">
    <citation type="journal article" date="2019" name="Int. J. Syst. Evol. Microbiol.">
        <title>The Global Catalogue of Microorganisms (GCM) 10K type strain sequencing project: providing services to taxonomists for standard genome sequencing and annotation.</title>
        <authorList>
            <consortium name="The Broad Institute Genomics Platform"/>
            <consortium name="The Broad Institute Genome Sequencing Center for Infectious Disease"/>
            <person name="Wu L."/>
            <person name="Ma J."/>
        </authorList>
    </citation>
    <scope>NUCLEOTIDE SEQUENCE [LARGE SCALE GENOMIC DNA]</scope>
    <source>
        <strain evidence="5">JCM 18541</strain>
    </source>
</reference>
<dbReference type="SUPFAM" id="SSF46689">
    <property type="entry name" value="Homeodomain-like"/>
    <property type="match status" value="1"/>
</dbReference>
<sequence>MTTDPRPARSRTALIHAITDVLTQQTPDAINITDIVKAAGVSRPTFYQHFPDTTALTRAAALEKLKATFAAVDAQNLTPETEGFTNRFTTALLLELRDDATFCRNVLKTAGDSALMSELVSFLSNRLLNHSPFAAEVRSKTIEHESYAEFIAAGMSWSAMRWLCTDFTGNNAPEAMAERLTATVRAATY</sequence>
<keyword evidence="5" id="KW-1185">Reference proteome</keyword>
<evidence type="ECO:0000313" key="4">
    <source>
        <dbReference type="EMBL" id="GAA4799262.1"/>
    </source>
</evidence>
<dbReference type="RefSeq" id="WP_345446876.1">
    <property type="nucleotide sequence ID" value="NZ_BAABKP010000005.1"/>
</dbReference>
<evidence type="ECO:0000313" key="5">
    <source>
        <dbReference type="Proteomes" id="UP001500187"/>
    </source>
</evidence>
<comment type="caution">
    <text evidence="4">The sequence shown here is derived from an EMBL/GenBank/DDBJ whole genome shotgun (WGS) entry which is preliminary data.</text>
</comment>
<dbReference type="PROSITE" id="PS50977">
    <property type="entry name" value="HTH_TETR_2"/>
    <property type="match status" value="1"/>
</dbReference>
<dbReference type="InterPro" id="IPR001647">
    <property type="entry name" value="HTH_TetR"/>
</dbReference>
<dbReference type="InterPro" id="IPR009057">
    <property type="entry name" value="Homeodomain-like_sf"/>
</dbReference>
<dbReference type="InterPro" id="IPR050624">
    <property type="entry name" value="HTH-type_Tx_Regulator"/>
</dbReference>
<dbReference type="Gene3D" id="1.10.357.10">
    <property type="entry name" value="Tetracycline Repressor, domain 2"/>
    <property type="match status" value="1"/>
</dbReference>
<accession>A0ABP9BRS6</accession>
<evidence type="ECO:0000256" key="2">
    <source>
        <dbReference type="PROSITE-ProRule" id="PRU00335"/>
    </source>
</evidence>
<feature type="domain" description="HTH tetR-type" evidence="3">
    <location>
        <begin position="8"/>
        <end position="68"/>
    </location>
</feature>
<dbReference type="InterPro" id="IPR039532">
    <property type="entry name" value="TetR_C_Firmicutes"/>
</dbReference>
<gene>
    <name evidence="4" type="ORF">GCM10023352_18900</name>
</gene>
<evidence type="ECO:0000259" key="3">
    <source>
        <dbReference type="PROSITE" id="PS50977"/>
    </source>
</evidence>
<protein>
    <recommendedName>
        <fullName evidence="3">HTH tetR-type domain-containing protein</fullName>
    </recommendedName>
</protein>
<name>A0ABP9BRS6_9MICC</name>
<feature type="DNA-binding region" description="H-T-H motif" evidence="2">
    <location>
        <begin position="31"/>
        <end position="50"/>
    </location>
</feature>
<dbReference type="PANTHER" id="PTHR43479:SF7">
    <property type="entry name" value="TETR-FAMILY TRANSCRIPTIONAL REGULATOR"/>
    <property type="match status" value="1"/>
</dbReference>
<dbReference type="Proteomes" id="UP001500187">
    <property type="component" value="Unassembled WGS sequence"/>
</dbReference>
<dbReference type="EMBL" id="BAABKP010000005">
    <property type="protein sequence ID" value="GAA4799262.1"/>
    <property type="molecule type" value="Genomic_DNA"/>
</dbReference>
<evidence type="ECO:0000256" key="1">
    <source>
        <dbReference type="ARBA" id="ARBA00023125"/>
    </source>
</evidence>
<organism evidence="4 5">
    <name type="scientific">Rothia endophytica</name>
    <dbReference type="NCBI Taxonomy" id="1324766"/>
    <lineage>
        <taxon>Bacteria</taxon>
        <taxon>Bacillati</taxon>
        <taxon>Actinomycetota</taxon>
        <taxon>Actinomycetes</taxon>
        <taxon>Micrococcales</taxon>
        <taxon>Micrococcaceae</taxon>
        <taxon>Rothia</taxon>
    </lineage>
</organism>
<dbReference type="PANTHER" id="PTHR43479">
    <property type="entry name" value="ACREF/ENVCD OPERON REPRESSOR-RELATED"/>
    <property type="match status" value="1"/>
</dbReference>
<dbReference type="Pfam" id="PF00440">
    <property type="entry name" value="TetR_N"/>
    <property type="match status" value="1"/>
</dbReference>
<keyword evidence="1 2" id="KW-0238">DNA-binding</keyword>
<dbReference type="Pfam" id="PF14278">
    <property type="entry name" value="TetR_C_8"/>
    <property type="match status" value="1"/>
</dbReference>
<proteinExistence type="predicted"/>